<gene>
    <name evidence="2" type="ORF">GOC74_07595</name>
</gene>
<evidence type="ECO:0000256" key="1">
    <source>
        <dbReference type="SAM" id="MobiDB-lite"/>
    </source>
</evidence>
<evidence type="ECO:0000313" key="2">
    <source>
        <dbReference type="EMBL" id="NLV09791.1"/>
    </source>
</evidence>
<feature type="compositionally biased region" description="Basic and acidic residues" evidence="1">
    <location>
        <begin position="91"/>
        <end position="100"/>
    </location>
</feature>
<feature type="region of interest" description="Disordered" evidence="1">
    <location>
        <begin position="91"/>
        <end position="112"/>
    </location>
</feature>
<dbReference type="InterPro" id="IPR045397">
    <property type="entry name" value="TumE-like"/>
</dbReference>
<protein>
    <submittedName>
        <fullName evidence="2">Uncharacterized protein</fullName>
    </submittedName>
</protein>
<evidence type="ECO:0000313" key="3">
    <source>
        <dbReference type="Proteomes" id="UP000608662"/>
    </source>
</evidence>
<accession>A0A847UF98</accession>
<organism evidence="2 3">
    <name type="scientific">Halomicrobium mukohataei</name>
    <dbReference type="NCBI Taxonomy" id="57705"/>
    <lineage>
        <taxon>Archaea</taxon>
        <taxon>Methanobacteriati</taxon>
        <taxon>Methanobacteriota</taxon>
        <taxon>Stenosarchaea group</taxon>
        <taxon>Halobacteria</taxon>
        <taxon>Halobacteriales</taxon>
        <taxon>Haloarculaceae</taxon>
        <taxon>Halomicrobium</taxon>
    </lineage>
</organism>
<dbReference type="Pfam" id="PF20126">
    <property type="entry name" value="TumE"/>
    <property type="match status" value="1"/>
</dbReference>
<proteinExistence type="predicted"/>
<comment type="caution">
    <text evidence="2">The sequence shown here is derived from an EMBL/GenBank/DDBJ whole genome shotgun (WGS) entry which is preliminary data.</text>
</comment>
<reference evidence="2" key="1">
    <citation type="submission" date="2019-12" db="EMBL/GenBank/DDBJ databases">
        <title>Whole-genome sequence of Halomicrobium mukohataei pws1.</title>
        <authorList>
            <person name="Verma D.K."/>
            <person name="Gopal K."/>
            <person name="Prasad E.S."/>
        </authorList>
    </citation>
    <scope>NUCLEOTIDE SEQUENCE</scope>
    <source>
        <strain evidence="2">Pws1</strain>
    </source>
</reference>
<name>A0A847UF98_9EURY</name>
<dbReference type="OrthoDB" id="202777at2157"/>
<dbReference type="AlphaFoldDB" id="A0A847UF98"/>
<dbReference type="Proteomes" id="UP000608662">
    <property type="component" value="Unassembled WGS sequence"/>
</dbReference>
<dbReference type="RefSeq" id="WP_170093588.1">
    <property type="nucleotide sequence ID" value="NZ_WOYG01000001.1"/>
</dbReference>
<sequence>MTDADGTSGPLDTATLKILAQRAVSHPLVDGWAFRPDSISPRQLELSIDASQYPEQVVSVRLDVRWFEGGDYTFHYVESYADHSRQCRWDRHPKPDDPRAHFHPLPDASASVEPSEIDEDHHLSVLFAVLEWLETRVEDLHDT</sequence>
<dbReference type="EMBL" id="WOYG01000001">
    <property type="protein sequence ID" value="NLV09791.1"/>
    <property type="molecule type" value="Genomic_DNA"/>
</dbReference>